<dbReference type="InterPro" id="IPR040442">
    <property type="entry name" value="Pyrv_kinase-like_dom_sf"/>
</dbReference>
<sequence length="281" mass="29549">MNAIEPLRSVVAVSAARPDLVEKVMGRGADAILLDLEGEATSDLHRAAVAALPDVVQMLKGRETVVLVRLTPGLEATNELRMFTDLAIDAWVLPRAEDPQQIQTLASIVRAARRPSDAGLVPLIQTARGVVAAATLGGCDMRVMALAFDGDAFAEDLGIAPEPVGLAMPGQQVVLGARAAGRCALGLPGAVRGGDASERFRSLCIHGRALGFSGVLCSALAQAPVANKVFRSSEDEIAWADGIDEQLAARVSGHSPRDRDGRLIDRSVVDRARLVSLRARS</sequence>
<gene>
    <name evidence="5" type="ORF">EDD54_0152</name>
</gene>
<dbReference type="Pfam" id="PF03328">
    <property type="entry name" value="HpcH_HpaI"/>
    <property type="match status" value="1"/>
</dbReference>
<feature type="domain" description="HpcH/HpaI aldolase/citrate lyase" evidence="4">
    <location>
        <begin position="8"/>
        <end position="217"/>
    </location>
</feature>
<dbReference type="AlphaFoldDB" id="A0A4R6RII9"/>
<dbReference type="GO" id="GO:0006107">
    <property type="term" value="P:oxaloacetate metabolic process"/>
    <property type="evidence" value="ECO:0007669"/>
    <property type="project" value="TreeGrafter"/>
</dbReference>
<dbReference type="GO" id="GO:0016829">
    <property type="term" value="F:lyase activity"/>
    <property type="evidence" value="ECO:0007669"/>
    <property type="project" value="UniProtKB-KW"/>
</dbReference>
<evidence type="ECO:0000313" key="6">
    <source>
        <dbReference type="Proteomes" id="UP000294547"/>
    </source>
</evidence>
<reference evidence="5 6" key="1">
    <citation type="submission" date="2019-03" db="EMBL/GenBank/DDBJ databases">
        <title>Genomic Encyclopedia of Type Strains, Phase IV (KMG-IV): sequencing the most valuable type-strain genomes for metagenomic binning, comparative biology and taxonomic classification.</title>
        <authorList>
            <person name="Goeker M."/>
        </authorList>
    </citation>
    <scope>NUCLEOTIDE SEQUENCE [LARGE SCALE GENOMIC DNA]</scope>
    <source>
        <strain evidence="5 6">DSM 102969</strain>
    </source>
</reference>
<name>A0A4R6RII9_9HYPH</name>
<evidence type="ECO:0000256" key="3">
    <source>
        <dbReference type="ARBA" id="ARBA00022842"/>
    </source>
</evidence>
<keyword evidence="5" id="KW-0456">Lyase</keyword>
<keyword evidence="6" id="KW-1185">Reference proteome</keyword>
<protein>
    <submittedName>
        <fullName evidence="5">Citrate lyase subunit beta/citryl-CoA lyase</fullName>
    </submittedName>
</protein>
<dbReference type="SUPFAM" id="SSF51621">
    <property type="entry name" value="Phosphoenolpyruvate/pyruvate domain"/>
    <property type="match status" value="1"/>
</dbReference>
<dbReference type="Proteomes" id="UP000294547">
    <property type="component" value="Unassembled WGS sequence"/>
</dbReference>
<evidence type="ECO:0000259" key="4">
    <source>
        <dbReference type="Pfam" id="PF03328"/>
    </source>
</evidence>
<accession>A0A4R6RII9</accession>
<dbReference type="Gene3D" id="3.20.20.60">
    <property type="entry name" value="Phosphoenolpyruvate-binding domains"/>
    <property type="match status" value="1"/>
</dbReference>
<comment type="cofactor">
    <cofactor evidence="1">
        <name>Mg(2+)</name>
        <dbReference type="ChEBI" id="CHEBI:18420"/>
    </cofactor>
</comment>
<evidence type="ECO:0000256" key="1">
    <source>
        <dbReference type="ARBA" id="ARBA00001946"/>
    </source>
</evidence>
<dbReference type="PANTHER" id="PTHR32308">
    <property type="entry name" value="LYASE BETA SUBUNIT, PUTATIVE (AFU_ORTHOLOGUE AFUA_4G13030)-RELATED"/>
    <property type="match status" value="1"/>
</dbReference>
<dbReference type="EMBL" id="SNXY01000006">
    <property type="protein sequence ID" value="TDP86283.1"/>
    <property type="molecule type" value="Genomic_DNA"/>
</dbReference>
<evidence type="ECO:0000313" key="5">
    <source>
        <dbReference type="EMBL" id="TDP86283.1"/>
    </source>
</evidence>
<keyword evidence="3" id="KW-0460">Magnesium</keyword>
<organism evidence="5 6">
    <name type="scientific">Oharaeibacter diazotrophicus</name>
    <dbReference type="NCBI Taxonomy" id="1920512"/>
    <lineage>
        <taxon>Bacteria</taxon>
        <taxon>Pseudomonadati</taxon>
        <taxon>Pseudomonadota</taxon>
        <taxon>Alphaproteobacteria</taxon>
        <taxon>Hyphomicrobiales</taxon>
        <taxon>Pleomorphomonadaceae</taxon>
        <taxon>Oharaeibacter</taxon>
    </lineage>
</organism>
<comment type="caution">
    <text evidence="5">The sequence shown here is derived from an EMBL/GenBank/DDBJ whole genome shotgun (WGS) entry which is preliminary data.</text>
</comment>
<proteinExistence type="predicted"/>
<evidence type="ECO:0000256" key="2">
    <source>
        <dbReference type="ARBA" id="ARBA00022723"/>
    </source>
</evidence>
<dbReference type="InterPro" id="IPR005000">
    <property type="entry name" value="Aldolase/citrate-lyase_domain"/>
</dbReference>
<dbReference type="RefSeq" id="WP_166653417.1">
    <property type="nucleotide sequence ID" value="NZ_BSPM01000008.1"/>
</dbReference>
<keyword evidence="2" id="KW-0479">Metal-binding</keyword>
<dbReference type="PANTHER" id="PTHR32308:SF10">
    <property type="entry name" value="CITRATE LYASE SUBUNIT BETA"/>
    <property type="match status" value="1"/>
</dbReference>
<dbReference type="InterPro" id="IPR015813">
    <property type="entry name" value="Pyrv/PenolPyrv_kinase-like_dom"/>
</dbReference>
<dbReference type="GO" id="GO:0000287">
    <property type="term" value="F:magnesium ion binding"/>
    <property type="evidence" value="ECO:0007669"/>
    <property type="project" value="TreeGrafter"/>
</dbReference>